<name>A0ABQ3YKQ3_9ACTN</name>
<proteinExistence type="predicted"/>
<evidence type="ECO:0000313" key="1">
    <source>
        <dbReference type="EMBL" id="GID80370.1"/>
    </source>
</evidence>
<dbReference type="Proteomes" id="UP000609879">
    <property type="component" value="Unassembled WGS sequence"/>
</dbReference>
<keyword evidence="2" id="KW-1185">Reference proteome</keyword>
<protein>
    <submittedName>
        <fullName evidence="1">Uncharacterized protein</fullName>
    </submittedName>
</protein>
<gene>
    <name evidence="1" type="ORF">Ade02nite_90110</name>
</gene>
<comment type="caution">
    <text evidence="1">The sequence shown here is derived from an EMBL/GenBank/DDBJ whole genome shotgun (WGS) entry which is preliminary data.</text>
</comment>
<reference evidence="1 2" key="1">
    <citation type="submission" date="2021-01" db="EMBL/GenBank/DDBJ databases">
        <title>Whole genome shotgun sequence of Actinoplanes deccanensis NBRC 13994.</title>
        <authorList>
            <person name="Komaki H."/>
            <person name="Tamura T."/>
        </authorList>
    </citation>
    <scope>NUCLEOTIDE SEQUENCE [LARGE SCALE GENOMIC DNA]</scope>
    <source>
        <strain evidence="1 2">NBRC 13994</strain>
    </source>
</reference>
<organism evidence="1 2">
    <name type="scientific">Paractinoplanes deccanensis</name>
    <dbReference type="NCBI Taxonomy" id="113561"/>
    <lineage>
        <taxon>Bacteria</taxon>
        <taxon>Bacillati</taxon>
        <taxon>Actinomycetota</taxon>
        <taxon>Actinomycetes</taxon>
        <taxon>Micromonosporales</taxon>
        <taxon>Micromonosporaceae</taxon>
        <taxon>Paractinoplanes</taxon>
    </lineage>
</organism>
<sequence length="100" mass="10223">MRADRHSAEGRTALGVPLSHIGAAMADGRVPPEVLRQVDAELAAEVERLNKARADIATILRDGAPADTPAGFESVAPRLSVGGLPAALHDASAARSPGLP</sequence>
<dbReference type="EMBL" id="BOMI01000190">
    <property type="protein sequence ID" value="GID80370.1"/>
    <property type="molecule type" value="Genomic_DNA"/>
</dbReference>
<accession>A0ABQ3YKQ3</accession>
<evidence type="ECO:0000313" key="2">
    <source>
        <dbReference type="Proteomes" id="UP000609879"/>
    </source>
</evidence>